<evidence type="ECO:0000313" key="3">
    <source>
        <dbReference type="Proteomes" id="UP000235162"/>
    </source>
</evidence>
<evidence type="ECO:0000256" key="1">
    <source>
        <dbReference type="SAM" id="SignalP"/>
    </source>
</evidence>
<dbReference type="InterPro" id="IPR036182">
    <property type="entry name" value="PCuAC_sf"/>
</dbReference>
<gene>
    <name evidence="2" type="ORF">C0029_15325</name>
</gene>
<sequence>MVSFGVTVLFRTRVFAAVLAALPLVATASSLTIDDAWVRALPPVQKTTAAYLSLSNSGSEPAEVVAATVSGAGKVEIHTTAEVDGLLRMMELTTLTVAPGDTVALAPGGTHLMLFDLEAMPQPGQTRTLCLTFASGEELCTEAEVRKSAASAGDHHHHHH</sequence>
<keyword evidence="3" id="KW-1185">Reference proteome</keyword>
<dbReference type="Gene3D" id="2.60.40.1890">
    <property type="entry name" value="PCu(A)C copper chaperone"/>
    <property type="match status" value="1"/>
</dbReference>
<dbReference type="PANTHER" id="PTHR36302">
    <property type="entry name" value="BLR7088 PROTEIN"/>
    <property type="match status" value="1"/>
</dbReference>
<evidence type="ECO:0000313" key="2">
    <source>
        <dbReference type="EMBL" id="PLW84915.1"/>
    </source>
</evidence>
<feature type="chain" id="PRO_5042952956" evidence="1">
    <location>
        <begin position="29"/>
        <end position="160"/>
    </location>
</feature>
<keyword evidence="1" id="KW-0732">Signal</keyword>
<dbReference type="EMBL" id="PKUR01000004">
    <property type="protein sequence ID" value="PLW84915.1"/>
    <property type="molecule type" value="Genomic_DNA"/>
</dbReference>
<dbReference type="InterPro" id="IPR058248">
    <property type="entry name" value="Lxx211020-like"/>
</dbReference>
<organism evidence="2 3">
    <name type="scientific">Halioglobus japonicus</name>
    <dbReference type="NCBI Taxonomy" id="930805"/>
    <lineage>
        <taxon>Bacteria</taxon>
        <taxon>Pseudomonadati</taxon>
        <taxon>Pseudomonadota</taxon>
        <taxon>Gammaproteobacteria</taxon>
        <taxon>Cellvibrionales</taxon>
        <taxon>Halieaceae</taxon>
        <taxon>Halioglobus</taxon>
    </lineage>
</organism>
<dbReference type="SUPFAM" id="SSF110087">
    <property type="entry name" value="DR1885-like metal-binding protein"/>
    <property type="match status" value="1"/>
</dbReference>
<name>A0AAP8SLU7_9GAMM</name>
<accession>A0AAP8SLU7</accession>
<dbReference type="Proteomes" id="UP000235162">
    <property type="component" value="Unassembled WGS sequence"/>
</dbReference>
<dbReference type="InterPro" id="IPR007410">
    <property type="entry name" value="LpqE-like"/>
</dbReference>
<proteinExistence type="predicted"/>
<feature type="signal peptide" evidence="1">
    <location>
        <begin position="1"/>
        <end position="28"/>
    </location>
</feature>
<reference evidence="2 3" key="1">
    <citation type="submission" date="2018-01" db="EMBL/GenBank/DDBJ databases">
        <title>The draft genome sequence of Halioglobus japonicus S1-36.</title>
        <authorList>
            <person name="Du Z.-J."/>
            <person name="Shi M.-J."/>
        </authorList>
    </citation>
    <scope>NUCLEOTIDE SEQUENCE [LARGE SCALE GENOMIC DNA]</scope>
    <source>
        <strain evidence="2 3">S1-36</strain>
    </source>
</reference>
<dbReference type="AlphaFoldDB" id="A0AAP8SLU7"/>
<comment type="caution">
    <text evidence="2">The sequence shown here is derived from an EMBL/GenBank/DDBJ whole genome shotgun (WGS) entry which is preliminary data.</text>
</comment>
<dbReference type="Pfam" id="PF04314">
    <property type="entry name" value="PCuAC"/>
    <property type="match status" value="1"/>
</dbReference>
<protein>
    <submittedName>
        <fullName evidence="2">Copper chaperone PCu(A)C</fullName>
    </submittedName>
</protein>
<dbReference type="PANTHER" id="PTHR36302:SF1">
    <property type="entry name" value="COPPER CHAPERONE PCU(A)C"/>
    <property type="match status" value="1"/>
</dbReference>